<dbReference type="AlphaFoldDB" id="A0A9D1MYG1"/>
<gene>
    <name evidence="5 7" type="primary">ispH</name>
    <name evidence="7" type="ORF">IAC72_04795</name>
</gene>
<dbReference type="SUPFAM" id="SSF50249">
    <property type="entry name" value="Nucleic acid-binding proteins"/>
    <property type="match status" value="4"/>
</dbReference>
<dbReference type="FunFam" id="2.40.50.140:FF:000051">
    <property type="entry name" value="RNA-binding transcriptional accessory protein"/>
    <property type="match status" value="1"/>
</dbReference>
<feature type="domain" description="S1 motif" evidence="6">
    <location>
        <begin position="326"/>
        <end position="396"/>
    </location>
</feature>
<feature type="binding site" evidence="5">
    <location>
        <position position="119"/>
    </location>
    <ligand>
        <name>(2E)-4-hydroxy-3-methylbut-2-enyl diphosphate</name>
        <dbReference type="ChEBI" id="CHEBI:128753"/>
    </ligand>
</feature>
<feature type="binding site" evidence="5">
    <location>
        <position position="214"/>
    </location>
    <ligand>
        <name>dimethylallyl diphosphate</name>
        <dbReference type="ChEBI" id="CHEBI:57623"/>
    </ligand>
</feature>
<dbReference type="Gene3D" id="3.40.1010.20">
    <property type="entry name" value="4-hydroxy-3-methylbut-2-enyl diphosphate reductase, catalytic domain"/>
    <property type="match status" value="2"/>
</dbReference>
<feature type="binding site" evidence="5">
    <location>
        <position position="36"/>
    </location>
    <ligand>
        <name>(2E)-4-hydroxy-3-methylbut-2-enyl diphosphate</name>
        <dbReference type="ChEBI" id="CHEBI:128753"/>
    </ligand>
</feature>
<proteinExistence type="inferred from homology"/>
<dbReference type="GO" id="GO:0019288">
    <property type="term" value="P:isopentenyl diphosphate biosynthetic process, methylerythritol 4-phosphate pathway"/>
    <property type="evidence" value="ECO:0007669"/>
    <property type="project" value="UniProtKB-UniRule"/>
</dbReference>
<evidence type="ECO:0000313" key="8">
    <source>
        <dbReference type="Proteomes" id="UP000886852"/>
    </source>
</evidence>
<sequence>MKFLIPKEYGFCAGVSSAVDKALKVRDGYCLGDVVHNAQVAAKLAANGIKKVSDVDEVPDGATLIIRAHGEPPQVFERAKQKGLKVVDATCPFVRAIQQKAQQYGSRGYLVVLVGEASHPEIKGINGWCGGKAVIFDGRSPLRLPECEKALVLFQTTYDSENFENAVKNILADGVKTLEIFNTICYTTLHRQYYARLLSERSDLAVVVGDKNSSNTKRLLEIASRNCRAVLCDGSDWQNIDLKNCRNVCFVSGASTPTELIKGVFERMVENAKDTVVETVTSDEKVNAAADEQVTAQVEPKTTAEKNEQLLAQAVAEMPDKKYRAGSKVKCRVVQTTEDGVYVRLDGRKTEDFIPNEELVLEGDVQEYKKSLKENDLLECKITTIGSKGNITLSKKAIDEQNKDDVLVPGIKEGNEFSVTMTRMAKNCLTGRLGSYTVVVHASQIKMGYVKDLEKYVGKTLRLKVSGPDKVNEEKHVIFASAKAIILEEKKAKEDAFWNGIEKNEIVEGEVLRFANFGAFVNVRGFDCLAHTSDLSWDRINSPEEVLEKGKTYEFVVLDTDREHNRVSLGYKQLQPKPWEQAEEKFPVGTVVTGKVARLMPYGAFIELGSHIDGLLHVSNYDWDWIEDISKVLKVGDEVEVKVMDFDAENHRITLSRKALIEKPEHVVTRPRTTEE</sequence>
<dbReference type="GO" id="GO:0016114">
    <property type="term" value="P:terpenoid biosynthetic process"/>
    <property type="evidence" value="ECO:0007669"/>
    <property type="project" value="UniProtKB-UniRule"/>
</dbReference>
<feature type="binding site" evidence="5">
    <location>
        <position position="215"/>
    </location>
    <ligand>
        <name>(2E)-4-hydroxy-3-methylbut-2-enyl diphosphate</name>
        <dbReference type="ChEBI" id="CHEBI:128753"/>
    </ligand>
</feature>
<accession>A0A9D1MYG1</accession>
<feature type="binding site" evidence="5">
    <location>
        <position position="69"/>
    </location>
    <ligand>
        <name>(2E)-4-hydroxy-3-methylbut-2-enyl diphosphate</name>
        <dbReference type="ChEBI" id="CHEBI:128753"/>
    </ligand>
</feature>
<organism evidence="7 8">
    <name type="scientific">Candidatus Fimimonas merdipullorum</name>
    <dbReference type="NCBI Taxonomy" id="2840822"/>
    <lineage>
        <taxon>Bacteria</taxon>
        <taxon>Pseudomonadati</taxon>
        <taxon>Myxococcota</taxon>
        <taxon>Myxococcia</taxon>
        <taxon>Myxococcales</taxon>
        <taxon>Cystobacterineae</taxon>
        <taxon>Myxococcaceae</taxon>
        <taxon>Myxococcaceae incertae sedis</taxon>
        <taxon>Candidatus Fimimonas</taxon>
    </lineage>
</organism>
<feature type="binding site" evidence="5">
    <location>
        <position position="215"/>
    </location>
    <ligand>
        <name>isopentenyl diphosphate</name>
        <dbReference type="ChEBI" id="CHEBI:128769"/>
    </ligand>
</feature>
<dbReference type="PANTHER" id="PTHR30426">
    <property type="entry name" value="4-HYDROXY-3-METHYLBUT-2-ENYL DIPHOSPHATE REDUCTASE"/>
    <property type="match status" value="1"/>
</dbReference>
<evidence type="ECO:0000256" key="4">
    <source>
        <dbReference type="ARBA" id="ARBA00023014"/>
    </source>
</evidence>
<feature type="binding site" evidence="5">
    <location>
        <position position="214"/>
    </location>
    <ligand>
        <name>isopentenyl diphosphate</name>
        <dbReference type="ChEBI" id="CHEBI:128769"/>
    </ligand>
</feature>
<evidence type="ECO:0000259" key="6">
    <source>
        <dbReference type="PROSITE" id="PS50126"/>
    </source>
</evidence>
<protein>
    <recommendedName>
        <fullName evidence="5">4-hydroxy-3-methylbut-2-enyl diphosphate reductase</fullName>
        <shortName evidence="5">HMBPP reductase</shortName>
        <ecNumber evidence="5">1.17.7.4</ecNumber>
    </recommendedName>
</protein>
<evidence type="ECO:0000256" key="2">
    <source>
        <dbReference type="ARBA" id="ARBA00022723"/>
    </source>
</evidence>
<dbReference type="GO" id="GO:0003729">
    <property type="term" value="F:mRNA binding"/>
    <property type="evidence" value="ECO:0007669"/>
    <property type="project" value="UniProtKB-ARBA"/>
</dbReference>
<keyword evidence="5 7" id="KW-0560">Oxidoreductase</keyword>
<keyword evidence="1 5" id="KW-0004">4Fe-4S</keyword>
<dbReference type="PRINTS" id="PR00681">
    <property type="entry name" value="RIBOSOMALS1"/>
</dbReference>
<feature type="binding site" evidence="5">
    <location>
        <position position="69"/>
    </location>
    <ligand>
        <name>dimethylallyl diphosphate</name>
        <dbReference type="ChEBI" id="CHEBI:57623"/>
    </ligand>
</feature>
<keyword evidence="2 5" id="KW-0479">Metal-binding</keyword>
<dbReference type="Gene3D" id="3.40.50.11270">
    <property type="match status" value="1"/>
</dbReference>
<comment type="pathway">
    <text evidence="5">Isoprenoid biosynthesis; dimethylallyl diphosphate biosynthesis; dimethylallyl diphosphate from (2E)-4-hydroxy-3-methylbutenyl diphosphate: step 1/1.</text>
</comment>
<dbReference type="EMBL" id="DVOC01000083">
    <property type="protein sequence ID" value="HIU91308.1"/>
    <property type="molecule type" value="Genomic_DNA"/>
</dbReference>
<dbReference type="InterPro" id="IPR003029">
    <property type="entry name" value="S1_domain"/>
</dbReference>
<dbReference type="GO" id="GO:0051539">
    <property type="term" value="F:4 iron, 4 sulfur cluster binding"/>
    <property type="evidence" value="ECO:0007669"/>
    <property type="project" value="UniProtKB-UniRule"/>
</dbReference>
<feature type="binding site" evidence="5">
    <location>
        <position position="255"/>
    </location>
    <ligand>
        <name>dimethylallyl diphosphate</name>
        <dbReference type="ChEBI" id="CHEBI:57623"/>
    </ligand>
</feature>
<comment type="cofactor">
    <cofactor evidence="5">
        <name>[4Fe-4S] cluster</name>
        <dbReference type="ChEBI" id="CHEBI:49883"/>
    </cofactor>
    <text evidence="5">Binds 1 [4Fe-4S] cluster per subunit.</text>
</comment>
<comment type="function">
    <text evidence="5">Catalyzes the conversion of 1-hydroxy-2-methyl-2-(E)-butenyl 4-diphosphate (HMBPP) into a mixture of isopentenyl diphosphate (IPP) and dimethylallyl diphosphate (DMAPP). Acts in the terminal step of the DOXP/MEP pathway for isoprenoid precursor biosynthesis.</text>
</comment>
<evidence type="ECO:0000256" key="5">
    <source>
        <dbReference type="HAMAP-Rule" id="MF_00191"/>
    </source>
</evidence>
<comment type="caution">
    <text evidence="7">The sequence shown here is derived from an EMBL/GenBank/DDBJ whole genome shotgun (WGS) entry which is preliminary data.</text>
</comment>
<feature type="binding site" evidence="5">
    <location>
        <position position="213"/>
    </location>
    <ligand>
        <name>isopentenyl diphosphate</name>
        <dbReference type="ChEBI" id="CHEBI:128769"/>
    </ligand>
</feature>
<feature type="binding site" evidence="5">
    <location>
        <position position="69"/>
    </location>
    <ligand>
        <name>isopentenyl diphosphate</name>
        <dbReference type="ChEBI" id="CHEBI:128769"/>
    </ligand>
</feature>
<dbReference type="GO" id="GO:0046872">
    <property type="term" value="F:metal ion binding"/>
    <property type="evidence" value="ECO:0007669"/>
    <property type="project" value="UniProtKB-KW"/>
</dbReference>
<dbReference type="SMART" id="SM00316">
    <property type="entry name" value="S1"/>
    <property type="match status" value="4"/>
</dbReference>
<dbReference type="PROSITE" id="PS50126">
    <property type="entry name" value="S1"/>
    <property type="match status" value="3"/>
</dbReference>
<dbReference type="InterPro" id="IPR003451">
    <property type="entry name" value="LytB/IspH"/>
</dbReference>
<dbReference type="PANTHER" id="PTHR30426:SF0">
    <property type="entry name" value="4-HYDROXY-3-METHYLBUT-2-ENYL DIPHOSPHATE REDUCTASE"/>
    <property type="match status" value="1"/>
</dbReference>
<dbReference type="GO" id="GO:0051745">
    <property type="term" value="F:4-hydroxy-3-methylbut-2-enyl diphosphate reductase activity"/>
    <property type="evidence" value="ECO:0007669"/>
    <property type="project" value="UniProtKB-UniRule"/>
</dbReference>
<dbReference type="EC" id="1.17.7.4" evidence="5"/>
<dbReference type="GO" id="GO:0005737">
    <property type="term" value="C:cytoplasm"/>
    <property type="evidence" value="ECO:0007669"/>
    <property type="project" value="UniProtKB-ARBA"/>
</dbReference>
<feature type="binding site" evidence="5">
    <location>
        <position position="255"/>
    </location>
    <ligand>
        <name>(2E)-4-hydroxy-3-methylbut-2-enyl diphosphate</name>
        <dbReference type="ChEBI" id="CHEBI:128753"/>
    </ligand>
</feature>
<keyword evidence="5" id="KW-0414">Isoprene biosynthesis</keyword>
<feature type="binding site" evidence="5">
    <location>
        <position position="36"/>
    </location>
    <ligand>
        <name>isopentenyl diphosphate</name>
        <dbReference type="ChEBI" id="CHEBI:128769"/>
    </ligand>
</feature>
<dbReference type="GO" id="GO:0050992">
    <property type="term" value="P:dimethylallyl diphosphate biosynthetic process"/>
    <property type="evidence" value="ECO:0007669"/>
    <property type="project" value="UniProtKB-UniRule"/>
</dbReference>
<dbReference type="Pfam" id="PF00575">
    <property type="entry name" value="S1"/>
    <property type="match status" value="3"/>
</dbReference>
<comment type="similarity">
    <text evidence="5">Belongs to the IspH family.</text>
</comment>
<feature type="binding site" evidence="5">
    <location>
        <position position="119"/>
    </location>
    <ligand>
        <name>dimethylallyl diphosphate</name>
        <dbReference type="ChEBI" id="CHEBI:57623"/>
    </ligand>
</feature>
<feature type="domain" description="S1 motif" evidence="6">
    <location>
        <begin position="504"/>
        <end position="572"/>
    </location>
</feature>
<feature type="binding site" evidence="5">
    <location>
        <position position="91"/>
    </location>
    <ligand>
        <name>[4Fe-4S] cluster</name>
        <dbReference type="ChEBI" id="CHEBI:49883"/>
    </ligand>
</feature>
<dbReference type="InterPro" id="IPR035104">
    <property type="entry name" value="Ribosomal_protein_S1-like"/>
</dbReference>
<feature type="binding site" evidence="5">
    <location>
        <position position="185"/>
    </location>
    <ligand>
        <name>[4Fe-4S] cluster</name>
        <dbReference type="ChEBI" id="CHEBI:49883"/>
    </ligand>
</feature>
<feature type="binding site" evidence="5">
    <location>
        <position position="255"/>
    </location>
    <ligand>
        <name>isopentenyl diphosphate</name>
        <dbReference type="ChEBI" id="CHEBI:128769"/>
    </ligand>
</feature>
<evidence type="ECO:0000256" key="1">
    <source>
        <dbReference type="ARBA" id="ARBA00022485"/>
    </source>
</evidence>
<reference evidence="7" key="1">
    <citation type="submission" date="2020-10" db="EMBL/GenBank/DDBJ databases">
        <authorList>
            <person name="Gilroy R."/>
        </authorList>
    </citation>
    <scope>NUCLEOTIDE SEQUENCE</scope>
    <source>
        <strain evidence="7">ChiHjej12B11-7776</strain>
    </source>
</reference>
<feature type="binding site" evidence="5">
    <location>
        <position position="36"/>
    </location>
    <ligand>
        <name>dimethylallyl diphosphate</name>
        <dbReference type="ChEBI" id="CHEBI:57623"/>
    </ligand>
</feature>
<keyword evidence="3 5" id="KW-0408">Iron</keyword>
<comment type="catalytic activity">
    <reaction evidence="5">
        <text>isopentenyl diphosphate + 2 oxidized [2Fe-2S]-[ferredoxin] + H2O = (2E)-4-hydroxy-3-methylbut-2-enyl diphosphate + 2 reduced [2Fe-2S]-[ferredoxin] + 2 H(+)</text>
        <dbReference type="Rhea" id="RHEA:24488"/>
        <dbReference type="Rhea" id="RHEA-COMP:10000"/>
        <dbReference type="Rhea" id="RHEA-COMP:10001"/>
        <dbReference type="ChEBI" id="CHEBI:15377"/>
        <dbReference type="ChEBI" id="CHEBI:15378"/>
        <dbReference type="ChEBI" id="CHEBI:33737"/>
        <dbReference type="ChEBI" id="CHEBI:33738"/>
        <dbReference type="ChEBI" id="CHEBI:128753"/>
        <dbReference type="ChEBI" id="CHEBI:128769"/>
        <dbReference type="EC" id="1.17.7.4"/>
    </reaction>
</comment>
<feature type="binding site" evidence="5">
    <location>
        <position position="213"/>
    </location>
    <ligand>
        <name>dimethylallyl diphosphate</name>
        <dbReference type="ChEBI" id="CHEBI:57623"/>
    </ligand>
</feature>
<dbReference type="HAMAP" id="MF_00191">
    <property type="entry name" value="IspH"/>
    <property type="match status" value="1"/>
</dbReference>
<name>A0A9D1MYG1_9BACT</name>
<dbReference type="Gene3D" id="2.40.50.140">
    <property type="entry name" value="Nucleic acid-binding proteins"/>
    <property type="match status" value="3"/>
</dbReference>
<feature type="binding site" evidence="5">
    <location>
        <position position="213"/>
    </location>
    <ligand>
        <name>(2E)-4-hydroxy-3-methylbut-2-enyl diphosphate</name>
        <dbReference type="ChEBI" id="CHEBI:128753"/>
    </ligand>
</feature>
<evidence type="ECO:0000256" key="3">
    <source>
        <dbReference type="ARBA" id="ARBA00023004"/>
    </source>
</evidence>
<feature type="binding site" evidence="5">
    <location>
        <position position="215"/>
    </location>
    <ligand>
        <name>dimethylallyl diphosphate</name>
        <dbReference type="ChEBI" id="CHEBI:57623"/>
    </ligand>
</feature>
<reference evidence="7" key="2">
    <citation type="journal article" date="2021" name="PeerJ">
        <title>Extensive microbial diversity within the chicken gut microbiome revealed by metagenomics and culture.</title>
        <authorList>
            <person name="Gilroy R."/>
            <person name="Ravi A."/>
            <person name="Getino M."/>
            <person name="Pursley I."/>
            <person name="Horton D.L."/>
            <person name="Alikhan N.F."/>
            <person name="Baker D."/>
            <person name="Gharbi K."/>
            <person name="Hall N."/>
            <person name="Watson M."/>
            <person name="Adriaenssens E.M."/>
            <person name="Foster-Nyarko E."/>
            <person name="Jarju S."/>
            <person name="Secka A."/>
            <person name="Antonio M."/>
            <person name="Oren A."/>
            <person name="Chaudhuri R.R."/>
            <person name="La Ragione R."/>
            <person name="Hildebrand F."/>
            <person name="Pallen M.J."/>
        </authorList>
    </citation>
    <scope>NUCLEOTIDE SEQUENCE</scope>
    <source>
        <strain evidence="7">ChiHjej12B11-7776</strain>
    </source>
</reference>
<dbReference type="NCBIfam" id="TIGR00216">
    <property type="entry name" value="ispH_lytB"/>
    <property type="match status" value="1"/>
</dbReference>
<dbReference type="Pfam" id="PF02401">
    <property type="entry name" value="LYTB"/>
    <property type="match status" value="1"/>
</dbReference>
<feature type="binding site" evidence="5">
    <location>
        <position position="156"/>
    </location>
    <ligand>
        <name>(2E)-4-hydroxy-3-methylbut-2-enyl diphosphate</name>
        <dbReference type="ChEBI" id="CHEBI:128753"/>
    </ligand>
</feature>
<feature type="binding site" evidence="5">
    <location>
        <position position="214"/>
    </location>
    <ligand>
        <name>(2E)-4-hydroxy-3-methylbut-2-enyl diphosphate</name>
        <dbReference type="ChEBI" id="CHEBI:128753"/>
    </ligand>
</feature>
<comment type="catalytic activity">
    <reaction evidence="5">
        <text>dimethylallyl diphosphate + 2 oxidized [2Fe-2S]-[ferredoxin] + H2O = (2E)-4-hydroxy-3-methylbut-2-enyl diphosphate + 2 reduced [2Fe-2S]-[ferredoxin] + 2 H(+)</text>
        <dbReference type="Rhea" id="RHEA:24825"/>
        <dbReference type="Rhea" id="RHEA-COMP:10000"/>
        <dbReference type="Rhea" id="RHEA-COMP:10001"/>
        <dbReference type="ChEBI" id="CHEBI:15377"/>
        <dbReference type="ChEBI" id="CHEBI:15378"/>
        <dbReference type="ChEBI" id="CHEBI:33737"/>
        <dbReference type="ChEBI" id="CHEBI:33738"/>
        <dbReference type="ChEBI" id="CHEBI:57623"/>
        <dbReference type="ChEBI" id="CHEBI:128753"/>
        <dbReference type="EC" id="1.17.7.4"/>
    </reaction>
</comment>
<keyword evidence="4 5" id="KW-0411">Iron-sulfur</keyword>
<feature type="binding site" evidence="5">
    <location>
        <position position="119"/>
    </location>
    <ligand>
        <name>isopentenyl diphosphate</name>
        <dbReference type="ChEBI" id="CHEBI:128769"/>
    </ligand>
</feature>
<comment type="pathway">
    <text evidence="5">Isoprenoid biosynthesis; isopentenyl diphosphate biosynthesis via DXP pathway; isopentenyl diphosphate from 1-deoxy-D-xylulose 5-phosphate: step 6/6.</text>
</comment>
<evidence type="ECO:0000313" key="7">
    <source>
        <dbReference type="EMBL" id="HIU91308.1"/>
    </source>
</evidence>
<dbReference type="Proteomes" id="UP000886852">
    <property type="component" value="Unassembled WGS sequence"/>
</dbReference>
<feature type="domain" description="S1 motif" evidence="6">
    <location>
        <begin position="589"/>
        <end position="658"/>
    </location>
</feature>
<dbReference type="CDD" id="cd13944">
    <property type="entry name" value="lytB_ispH"/>
    <property type="match status" value="1"/>
</dbReference>
<feature type="active site" description="Proton donor" evidence="5">
    <location>
        <position position="121"/>
    </location>
</feature>
<dbReference type="InterPro" id="IPR012340">
    <property type="entry name" value="NA-bd_OB-fold"/>
</dbReference>
<feature type="binding site" evidence="5">
    <location>
        <position position="12"/>
    </location>
    <ligand>
        <name>[4Fe-4S] cluster</name>
        <dbReference type="ChEBI" id="CHEBI:49883"/>
    </ligand>
</feature>